<gene>
    <name evidence="4" type="ORF">CLV40_101419</name>
</gene>
<name>A0A2S6H1D4_9PSEU</name>
<keyword evidence="5" id="KW-1185">Reference proteome</keyword>
<dbReference type="Proteomes" id="UP000239203">
    <property type="component" value="Unassembled WGS sequence"/>
</dbReference>
<dbReference type="InterPro" id="IPR012314">
    <property type="entry name" value="Pept_M12B_GON-ADAMTSs"/>
</dbReference>
<protein>
    <submittedName>
        <fullName evidence="4">GON domain-containing protein</fullName>
    </submittedName>
</protein>
<comment type="caution">
    <text evidence="4">The sequence shown here is derived from an EMBL/GenBank/DDBJ whole genome shotgun (WGS) entry which is preliminary data.</text>
</comment>
<evidence type="ECO:0000259" key="3">
    <source>
        <dbReference type="Pfam" id="PF08685"/>
    </source>
</evidence>
<evidence type="ECO:0000313" key="5">
    <source>
        <dbReference type="Proteomes" id="UP000239203"/>
    </source>
</evidence>
<proteinExistence type="predicted"/>
<feature type="chain" id="PRO_5038859653" evidence="2">
    <location>
        <begin position="33"/>
        <end position="257"/>
    </location>
</feature>
<evidence type="ECO:0000313" key="4">
    <source>
        <dbReference type="EMBL" id="PPK71230.1"/>
    </source>
</evidence>
<evidence type="ECO:0000256" key="1">
    <source>
        <dbReference type="ARBA" id="ARBA00022723"/>
    </source>
</evidence>
<keyword evidence="1" id="KW-0479">Metal-binding</keyword>
<feature type="signal peptide" evidence="2">
    <location>
        <begin position="1"/>
        <end position="32"/>
    </location>
</feature>
<sequence length="257" mass="26244">MEYSDCEKTVRSLLRNSLAIFTTLVAVGAATAAPAAAQPVGARGLLDSCAALRAVLPGAPDGNYILAGNRYLLGVYCHDMAGTPREYLNLSNTGASANFSQYTAGGAAPGTNVRSSFTKLRVNPKTLEVDINDLTFAASSGSLTHGSETVRSLPYGVGMACAGNGTSGIGNVDLRGTAFALNSGFQPGGFQPFGTATVSPDGQVAALSGGGYCGWIAGPGAYNPFNPTGANYSLKLKCTWDGVFRPQPCLDLGLGLS</sequence>
<dbReference type="AlphaFoldDB" id="A0A2S6H1D4"/>
<dbReference type="GO" id="GO:0008270">
    <property type="term" value="F:zinc ion binding"/>
    <property type="evidence" value="ECO:0007669"/>
    <property type="project" value="InterPro"/>
</dbReference>
<dbReference type="EMBL" id="PTIX01000001">
    <property type="protein sequence ID" value="PPK71230.1"/>
    <property type="molecule type" value="Genomic_DNA"/>
</dbReference>
<dbReference type="GO" id="GO:0004222">
    <property type="term" value="F:metalloendopeptidase activity"/>
    <property type="evidence" value="ECO:0007669"/>
    <property type="project" value="InterPro"/>
</dbReference>
<organism evidence="4 5">
    <name type="scientific">Actinokineospora auranticolor</name>
    <dbReference type="NCBI Taxonomy" id="155976"/>
    <lineage>
        <taxon>Bacteria</taxon>
        <taxon>Bacillati</taxon>
        <taxon>Actinomycetota</taxon>
        <taxon>Actinomycetes</taxon>
        <taxon>Pseudonocardiales</taxon>
        <taxon>Pseudonocardiaceae</taxon>
        <taxon>Actinokineospora</taxon>
    </lineage>
</organism>
<dbReference type="Pfam" id="PF08685">
    <property type="entry name" value="GON"/>
    <property type="match status" value="1"/>
</dbReference>
<reference evidence="4 5" key="1">
    <citation type="submission" date="2018-02" db="EMBL/GenBank/DDBJ databases">
        <title>Genomic Encyclopedia of Archaeal and Bacterial Type Strains, Phase II (KMG-II): from individual species to whole genera.</title>
        <authorList>
            <person name="Goeker M."/>
        </authorList>
    </citation>
    <scope>NUCLEOTIDE SEQUENCE [LARGE SCALE GENOMIC DNA]</scope>
    <source>
        <strain evidence="4 5">YU 961-1</strain>
    </source>
</reference>
<feature type="domain" description="GON" evidence="3">
    <location>
        <begin position="48"/>
        <end position="102"/>
    </location>
</feature>
<keyword evidence="2" id="KW-0732">Signal</keyword>
<evidence type="ECO:0000256" key="2">
    <source>
        <dbReference type="SAM" id="SignalP"/>
    </source>
</evidence>
<accession>A0A2S6H1D4</accession>